<evidence type="ECO:0000313" key="4">
    <source>
        <dbReference type="Proteomes" id="UP001497600"/>
    </source>
</evidence>
<dbReference type="InterPro" id="IPR035999">
    <property type="entry name" value="Sec7_dom_sf"/>
</dbReference>
<dbReference type="SUPFAM" id="SSF48425">
    <property type="entry name" value="Sec7 domain"/>
    <property type="match status" value="1"/>
</dbReference>
<feature type="compositionally biased region" description="Polar residues" evidence="1">
    <location>
        <begin position="1"/>
        <end position="21"/>
    </location>
</feature>
<feature type="compositionally biased region" description="Low complexity" evidence="1">
    <location>
        <begin position="62"/>
        <end position="78"/>
    </location>
</feature>
<feature type="domain" description="SEC7" evidence="2">
    <location>
        <begin position="54"/>
        <end position="250"/>
    </location>
</feature>
<feature type="compositionally biased region" description="Low complexity" evidence="1">
    <location>
        <begin position="390"/>
        <end position="408"/>
    </location>
</feature>
<reference evidence="3 4" key="1">
    <citation type="submission" date="2024-01" db="EMBL/GenBank/DDBJ databases">
        <authorList>
            <consortium name="Genoscope - CEA"/>
            <person name="William W."/>
        </authorList>
    </citation>
    <scope>NUCLEOTIDE SEQUENCE [LARGE SCALE GENOMIC DNA]</scope>
    <source>
        <strain evidence="3 4">29B2s-10</strain>
    </source>
</reference>
<dbReference type="PROSITE" id="PS50190">
    <property type="entry name" value="SEC7"/>
    <property type="match status" value="1"/>
</dbReference>
<dbReference type="Proteomes" id="UP001497600">
    <property type="component" value="Chromosome H"/>
</dbReference>
<dbReference type="InterPro" id="IPR023394">
    <property type="entry name" value="Sec7_C_sf"/>
</dbReference>
<dbReference type="SMART" id="SM00222">
    <property type="entry name" value="Sec7"/>
    <property type="match status" value="1"/>
</dbReference>
<protein>
    <recommendedName>
        <fullName evidence="2">SEC7 domain-containing protein</fullName>
    </recommendedName>
</protein>
<feature type="region of interest" description="Disordered" evidence="1">
    <location>
        <begin position="1"/>
        <end position="82"/>
    </location>
</feature>
<dbReference type="EMBL" id="OZ004260">
    <property type="protein sequence ID" value="CAK7920625.1"/>
    <property type="molecule type" value="Genomic_DNA"/>
</dbReference>
<keyword evidence="4" id="KW-1185">Reference proteome</keyword>
<feature type="region of interest" description="Disordered" evidence="1">
    <location>
        <begin position="989"/>
        <end position="1023"/>
    </location>
</feature>
<gene>
    <name evidence="3" type="ORF">CAAN4_H04500</name>
</gene>
<dbReference type="Pfam" id="PF01369">
    <property type="entry name" value="Sec7"/>
    <property type="match status" value="1"/>
</dbReference>
<feature type="compositionally biased region" description="Basic and acidic residues" evidence="1">
    <location>
        <begin position="49"/>
        <end position="58"/>
    </location>
</feature>
<accession>A0ABP0EJI6</accession>
<evidence type="ECO:0000259" key="2">
    <source>
        <dbReference type="PROSITE" id="PS50190"/>
    </source>
</evidence>
<feature type="region of interest" description="Disordered" evidence="1">
    <location>
        <begin position="887"/>
        <end position="908"/>
    </location>
</feature>
<dbReference type="Gene3D" id="1.10.1000.11">
    <property type="entry name" value="Arf Nucleotide-binding Site Opener,domain 2"/>
    <property type="match status" value="1"/>
</dbReference>
<sequence>MTPVTDQTSSNTFVSTTSRQDYTPPTTPPSPSRSTEKFQTPTKSSTNEEDLHSNDTPKVDLTTTATNETEDSTNNSTAAEAEHREIASKLFKEEFVSIQPEEYTQFLAANDAESTSIREYYMDLFDWNANLLKSTRMLCSKLYLKGESQEIDRILSSFTKSYIKQHPTNVFCTRNFEKIYIVLYSLILLNTALHNSELNKKSKISQADYIKNTFNTFIQQNPKSSKKLTIKQRITIERVLSTYYEDLSKNELHLKQSDEPTTTDHLHSPKQKEKRKNRVSIVESVSSFVTSNHQNSSSATASTTNTSNTHASNHHNHSHRSASNSTSTSGVSNNNGNGATSASASHPLPPLPHDHTNEFPTLSRQISGSSIWSTDTNGNRRQSLSMKRMSTTSSAVSSYTAANTSSSTLGSTRTARVGFTRALLSDQNNQKYYQNADARLGNIPYTVRNRNSLNQLRGAPQQPVSNTLNKRSSRASIISKESGTSLNGDDTLSVLSLDTFKIHDMDFDEDHHRQHLDDFNVDDYQDQYDLTLELQGSPYLKEGLLRLKILHNDQLDNSTTNSTEISQPNVPEHQTATGRFFSFFSKSHNTSKESTSAGSTTAGTSNSHVTSRFVENFVVVSKGEMSLYSFDPKVIKKHQHKLKKMHQEIEEDDDDNIGDGNWLKNAANIGNYNLCSTFAQLEKQNSSTAKKVLWSLTFPKISKKLPKKFIFEAGTTEIALEFINTCNFWASKITAIPTMEESVSSIEYGWNNLDELINHKDNFKKMKNIQKWEQLPQGTFLSNYMVVNNEMNSSQDNHLGMMKQFVRTLNYYNNLKKTYKDFNILRNEFTKNFNVKGIANSSNYHRVLGNYDIKNEHYKFELNKYKNYLIVLGFGLQLRFDMEEQDKETNLSGDGEDSEGNKVNESPKESDLSLLVKSEIGKLFINMKDIGKIIPTFQSSRSLNNLSEIRRGNAEDPNSQFPLVKSPKTFTLSNYKDDESPITQLIQSSNQAEAAEKEVVHSHSTNTIREEEEPDSDSGIGEIPDASLSAISLTGSIKSVNPTTLNVAKAHIVKVT</sequence>
<organism evidence="3 4">
    <name type="scientific">[Candida] anglica</name>
    <dbReference type="NCBI Taxonomy" id="148631"/>
    <lineage>
        <taxon>Eukaryota</taxon>
        <taxon>Fungi</taxon>
        <taxon>Dikarya</taxon>
        <taxon>Ascomycota</taxon>
        <taxon>Saccharomycotina</taxon>
        <taxon>Pichiomycetes</taxon>
        <taxon>Debaryomycetaceae</taxon>
        <taxon>Kurtzmaniella</taxon>
    </lineage>
</organism>
<dbReference type="InterPro" id="IPR000904">
    <property type="entry name" value="Sec7_dom"/>
</dbReference>
<name>A0ABP0EJI6_9ASCO</name>
<evidence type="ECO:0000313" key="3">
    <source>
        <dbReference type="EMBL" id="CAK7920625.1"/>
    </source>
</evidence>
<feature type="region of interest" description="Disordered" evidence="1">
    <location>
        <begin position="254"/>
        <end position="412"/>
    </location>
</feature>
<feature type="compositionally biased region" description="Low complexity" evidence="1">
    <location>
        <begin position="290"/>
        <end position="311"/>
    </location>
</feature>
<proteinExistence type="predicted"/>
<dbReference type="PANTHER" id="PTHR10663:SF405">
    <property type="entry name" value="ARF GUANINE NUCLEOTIDE EXCHANGE FACTOR SYT1"/>
    <property type="match status" value="1"/>
</dbReference>
<feature type="compositionally biased region" description="Low complexity" evidence="1">
    <location>
        <begin position="321"/>
        <end position="346"/>
    </location>
</feature>
<feature type="compositionally biased region" description="Basic and acidic residues" evidence="1">
    <location>
        <begin position="254"/>
        <end position="271"/>
    </location>
</feature>
<dbReference type="PANTHER" id="PTHR10663">
    <property type="entry name" value="GUANYL-NUCLEOTIDE EXCHANGE FACTOR"/>
    <property type="match status" value="1"/>
</dbReference>
<evidence type="ECO:0000256" key="1">
    <source>
        <dbReference type="SAM" id="MobiDB-lite"/>
    </source>
</evidence>
<feature type="compositionally biased region" description="Basic and acidic residues" evidence="1">
    <location>
        <begin position="899"/>
        <end position="908"/>
    </location>
</feature>
<feature type="compositionally biased region" description="Polar residues" evidence="1">
    <location>
        <begin position="358"/>
        <end position="389"/>
    </location>
</feature>